<keyword evidence="3" id="KW-1185">Reference proteome</keyword>
<evidence type="ECO:0000313" key="2">
    <source>
        <dbReference type="EMBL" id="ADI16037.1"/>
    </source>
</evidence>
<evidence type="ECO:0000313" key="3">
    <source>
        <dbReference type="Proteomes" id="UP000000379"/>
    </source>
</evidence>
<dbReference type="HOGENOM" id="CLU_159952_0_0_0"/>
<keyword evidence="1" id="KW-0472">Membrane</keyword>
<proteinExistence type="predicted"/>
<reference evidence="3" key="1">
    <citation type="submission" date="2010-05" db="EMBL/GenBank/DDBJ databases">
        <title>The complete genome of Truepera radiovictris DSM 17093.</title>
        <authorList>
            <consortium name="US DOE Joint Genome Institute (JGI-PGF)"/>
            <person name="Lucas S."/>
            <person name="Copeland A."/>
            <person name="Lapidus A."/>
            <person name="Glavina del Rio T."/>
            <person name="Dalin E."/>
            <person name="Tice H."/>
            <person name="Bruce D."/>
            <person name="Goodwin L."/>
            <person name="Pitluck S."/>
            <person name="Kyrpides N."/>
            <person name="Mavromatis K."/>
            <person name="Ovchinnikova G."/>
            <person name="Munk A.C."/>
            <person name="Detter J.C."/>
            <person name="Han C."/>
            <person name="Tapia R."/>
            <person name="Land M."/>
            <person name="Hauser L."/>
            <person name="Markowitz V."/>
            <person name="Cheng J.-F."/>
            <person name="Hugenholtz P."/>
            <person name="Woyke T."/>
            <person name="Wu D."/>
            <person name="Tindall B."/>
            <person name="Pomrenke H.G."/>
            <person name="Brambilla E."/>
            <person name="Klenk H.-P."/>
            <person name="Eisen J.A."/>
        </authorList>
    </citation>
    <scope>NUCLEOTIDE SEQUENCE [LARGE SCALE GENOMIC DNA]</scope>
    <source>
        <strain evidence="3">DSM 17093 / CIP 108686 / LMG 22925 / RQ-24</strain>
    </source>
</reference>
<organism evidence="2 3">
    <name type="scientific">Truepera radiovictrix (strain DSM 17093 / CIP 108686 / LMG 22925 / RQ-24)</name>
    <dbReference type="NCBI Taxonomy" id="649638"/>
    <lineage>
        <taxon>Bacteria</taxon>
        <taxon>Thermotogati</taxon>
        <taxon>Deinococcota</taxon>
        <taxon>Deinococci</taxon>
        <taxon>Trueperales</taxon>
        <taxon>Trueperaceae</taxon>
        <taxon>Truepera</taxon>
    </lineage>
</organism>
<dbReference type="KEGG" id="tra:Trad_2943"/>
<dbReference type="OrthoDB" id="4990644at2"/>
<gene>
    <name evidence="2" type="ordered locus">Trad_2943</name>
</gene>
<dbReference type="Proteomes" id="UP000000379">
    <property type="component" value="Chromosome"/>
</dbReference>
<reference evidence="2 3" key="2">
    <citation type="journal article" date="2011" name="Stand. Genomic Sci.">
        <title>Complete genome sequence of Truepera radiovictrix type strain (RQ-24).</title>
        <authorList>
            <person name="Ivanova N."/>
            <person name="Rohde C."/>
            <person name="Munk C."/>
            <person name="Nolan M."/>
            <person name="Lucas S."/>
            <person name="Del Rio T.G."/>
            <person name="Tice H."/>
            <person name="Deshpande S."/>
            <person name="Cheng J.F."/>
            <person name="Tapia R."/>
            <person name="Han C."/>
            <person name="Goodwin L."/>
            <person name="Pitluck S."/>
            <person name="Liolios K."/>
            <person name="Mavromatis K."/>
            <person name="Mikhailova N."/>
            <person name="Pati A."/>
            <person name="Chen A."/>
            <person name="Palaniappan K."/>
            <person name="Land M."/>
            <person name="Hauser L."/>
            <person name="Chang Y.J."/>
            <person name="Jeffries C.D."/>
            <person name="Brambilla E."/>
            <person name="Rohde M."/>
            <person name="Goker M."/>
            <person name="Tindall B.J."/>
            <person name="Woyke T."/>
            <person name="Bristow J."/>
            <person name="Eisen J.A."/>
            <person name="Markowitz V."/>
            <person name="Hugenholtz P."/>
            <person name="Kyrpides N.C."/>
            <person name="Klenk H.P."/>
            <person name="Lapidus A."/>
        </authorList>
    </citation>
    <scope>NUCLEOTIDE SEQUENCE [LARGE SCALE GENOMIC DNA]</scope>
    <source>
        <strain evidence="3">DSM 17093 / CIP 108686 / LMG 22925 / RQ-24</strain>
    </source>
</reference>
<dbReference type="RefSeq" id="WP_013179396.1">
    <property type="nucleotide sequence ID" value="NC_014221.1"/>
</dbReference>
<dbReference type="eggNOG" id="ENOG5033633">
    <property type="taxonomic scope" value="Bacteria"/>
</dbReference>
<feature type="transmembrane region" description="Helical" evidence="1">
    <location>
        <begin position="7"/>
        <end position="29"/>
    </location>
</feature>
<dbReference type="AlphaFoldDB" id="D7CW87"/>
<dbReference type="EMBL" id="CP002049">
    <property type="protein sequence ID" value="ADI16037.1"/>
    <property type="molecule type" value="Genomic_DNA"/>
</dbReference>
<sequence>MTTQTPMLPTLAVIIGLLLIIAGFLSYLLAGATSLTALIPAFLGGLLALCGYIGQRHEGARRHAMHAAAVVALLGFLGTFSGVVSFFVLLGGGFVLRPFAVTMQALTAVLCAIFLLLAVRSFVQARRWRSRE</sequence>
<keyword evidence="1" id="KW-0812">Transmembrane</keyword>
<evidence type="ECO:0000256" key="1">
    <source>
        <dbReference type="SAM" id="Phobius"/>
    </source>
</evidence>
<dbReference type="STRING" id="649638.Trad_2943"/>
<accession>D7CW87</accession>
<feature type="transmembrane region" description="Helical" evidence="1">
    <location>
        <begin position="101"/>
        <end position="123"/>
    </location>
</feature>
<protein>
    <submittedName>
        <fullName evidence="2">Uncharacterized protein</fullName>
    </submittedName>
</protein>
<keyword evidence="1" id="KW-1133">Transmembrane helix</keyword>
<feature type="transmembrane region" description="Helical" evidence="1">
    <location>
        <begin position="35"/>
        <end position="54"/>
    </location>
</feature>
<name>D7CW87_TRURR</name>
<feature type="transmembrane region" description="Helical" evidence="1">
    <location>
        <begin position="66"/>
        <end position="89"/>
    </location>
</feature>